<organism evidence="1 2">
    <name type="scientific">Thermomonospora curvata (strain ATCC 19995 / DSM 43183 / JCM 3096 / KCTC 9072 / NBRC 15933 / NCIMB 10081 / Henssen B9)</name>
    <dbReference type="NCBI Taxonomy" id="471852"/>
    <lineage>
        <taxon>Bacteria</taxon>
        <taxon>Bacillati</taxon>
        <taxon>Actinomycetota</taxon>
        <taxon>Actinomycetes</taxon>
        <taxon>Streptosporangiales</taxon>
        <taxon>Thermomonosporaceae</taxon>
        <taxon>Thermomonospora</taxon>
    </lineage>
</organism>
<keyword evidence="2" id="KW-1185">Reference proteome</keyword>
<reference evidence="1 2" key="1">
    <citation type="journal article" date="2011" name="Stand. Genomic Sci.">
        <title>Complete genome sequence of Thermomonospora curvata type strain (B9).</title>
        <authorList>
            <person name="Chertkov O."/>
            <person name="Sikorski J."/>
            <person name="Nolan M."/>
            <person name="Lapidus A."/>
            <person name="Lucas S."/>
            <person name="Del Rio T.G."/>
            <person name="Tice H."/>
            <person name="Cheng J.F."/>
            <person name="Goodwin L."/>
            <person name="Pitluck S."/>
            <person name="Liolios K."/>
            <person name="Ivanova N."/>
            <person name="Mavromatis K."/>
            <person name="Mikhailova N."/>
            <person name="Ovchinnikova G."/>
            <person name="Pati A."/>
            <person name="Chen A."/>
            <person name="Palaniappan K."/>
            <person name="Djao O.D."/>
            <person name="Land M."/>
            <person name="Hauser L."/>
            <person name="Chang Y.J."/>
            <person name="Jeffries C.D."/>
            <person name="Brettin T."/>
            <person name="Han C."/>
            <person name="Detter J.C."/>
            <person name="Rohde M."/>
            <person name="Goker M."/>
            <person name="Woyke T."/>
            <person name="Bristow J."/>
            <person name="Eisen J.A."/>
            <person name="Markowitz V."/>
            <person name="Hugenholtz P."/>
            <person name="Klenk H.P."/>
            <person name="Kyrpides N.C."/>
        </authorList>
    </citation>
    <scope>NUCLEOTIDE SEQUENCE [LARGE SCALE GENOMIC DNA]</scope>
    <source>
        <strain evidence="2">ATCC 19995 / DSM 43183 / JCM 3096 / KCTC 9072 / NBRC 15933 / NCIMB 10081 / Henssen B9</strain>
    </source>
</reference>
<dbReference type="RefSeq" id="WP_012851272.1">
    <property type="nucleotide sequence ID" value="NC_013510.1"/>
</dbReference>
<dbReference type="KEGG" id="tcu:Tcur_0900"/>
<dbReference type="Proteomes" id="UP000001918">
    <property type="component" value="Chromosome"/>
</dbReference>
<dbReference type="HOGENOM" id="CLU_3030962_0_0_11"/>
<evidence type="ECO:0000313" key="2">
    <source>
        <dbReference type="Proteomes" id="UP000001918"/>
    </source>
</evidence>
<gene>
    <name evidence="1" type="ordered locus">Tcur_0900</name>
</gene>
<accession>D1A6L3</accession>
<sequence>MTSDTAGAPVSGTQDHVLKKVQWMVHDRWWGVALGGAWTHAAQQAASVPLNEERD</sequence>
<dbReference type="EMBL" id="CP001738">
    <property type="protein sequence ID" value="ACY96488.1"/>
    <property type="molecule type" value="Genomic_DNA"/>
</dbReference>
<name>D1A6L3_THECD</name>
<proteinExistence type="predicted"/>
<evidence type="ECO:0000313" key="1">
    <source>
        <dbReference type="EMBL" id="ACY96488.1"/>
    </source>
</evidence>
<protein>
    <submittedName>
        <fullName evidence="1">Uncharacterized protein</fullName>
    </submittedName>
</protein>
<dbReference type="AlphaFoldDB" id="D1A6L3"/>